<dbReference type="PANTHER" id="PTHR10263">
    <property type="entry name" value="V-TYPE PROTON ATPASE PROTEOLIPID SUBUNIT"/>
    <property type="match status" value="1"/>
</dbReference>
<evidence type="ECO:0000256" key="9">
    <source>
        <dbReference type="RuleBase" id="RU363060"/>
    </source>
</evidence>
<feature type="transmembrane region" description="Helical" evidence="9">
    <location>
        <begin position="69"/>
        <end position="91"/>
    </location>
</feature>
<gene>
    <name evidence="11" type="ORF">BSTOLATCC_MIC3796</name>
</gene>
<dbReference type="FunFam" id="1.20.120.610:FF:000002">
    <property type="entry name" value="V-type proton ATPase proteolipid subunit"/>
    <property type="match status" value="1"/>
</dbReference>
<dbReference type="Gene3D" id="1.20.120.610">
    <property type="entry name" value="lithium bound rotor ring of v- atpase"/>
    <property type="match status" value="1"/>
</dbReference>
<dbReference type="PRINTS" id="PR00122">
    <property type="entry name" value="VACATPASE"/>
</dbReference>
<keyword evidence="8 9" id="KW-0472">Membrane</keyword>
<evidence type="ECO:0000256" key="7">
    <source>
        <dbReference type="ARBA" id="ARBA00023065"/>
    </source>
</evidence>
<evidence type="ECO:0000256" key="6">
    <source>
        <dbReference type="ARBA" id="ARBA00022989"/>
    </source>
</evidence>
<comment type="similarity">
    <text evidence="2 9">Belongs to the V-ATPase proteolipid subunit family.</text>
</comment>
<comment type="caution">
    <text evidence="11">The sequence shown here is derived from an EMBL/GenBank/DDBJ whole genome shotgun (WGS) entry which is preliminary data.</text>
</comment>
<evidence type="ECO:0000313" key="12">
    <source>
        <dbReference type="Proteomes" id="UP001162131"/>
    </source>
</evidence>
<comment type="subcellular location">
    <subcellularLocation>
        <location evidence="1">Membrane</location>
        <topology evidence="1">Multi-pass membrane protein</topology>
    </subcellularLocation>
</comment>
<accession>A0AAU9IBE7</accession>
<dbReference type="CDD" id="cd18177">
    <property type="entry name" value="ATP-synt_Vo_c_ATP6F_rpt1"/>
    <property type="match status" value="1"/>
</dbReference>
<dbReference type="SUPFAM" id="SSF81333">
    <property type="entry name" value="F1F0 ATP synthase subunit C"/>
    <property type="match status" value="2"/>
</dbReference>
<evidence type="ECO:0000256" key="3">
    <source>
        <dbReference type="ARBA" id="ARBA00022448"/>
    </source>
</evidence>
<feature type="transmembrane region" description="Helical" evidence="9">
    <location>
        <begin position="111"/>
        <end position="144"/>
    </location>
</feature>
<feature type="transmembrane region" description="Helical" evidence="9">
    <location>
        <begin position="27"/>
        <end position="48"/>
    </location>
</feature>
<feature type="domain" description="V-ATPase proteolipid subunit C-like" evidence="10">
    <location>
        <begin position="31"/>
        <end position="89"/>
    </location>
</feature>
<feature type="domain" description="V-ATPase proteolipid subunit C-like" evidence="10">
    <location>
        <begin position="118"/>
        <end position="176"/>
    </location>
</feature>
<dbReference type="GO" id="GO:0046961">
    <property type="term" value="F:proton-transporting ATPase activity, rotational mechanism"/>
    <property type="evidence" value="ECO:0007669"/>
    <property type="project" value="InterPro"/>
</dbReference>
<evidence type="ECO:0000256" key="8">
    <source>
        <dbReference type="ARBA" id="ARBA00023136"/>
    </source>
</evidence>
<keyword evidence="5" id="KW-0375">Hydrogen ion transport</keyword>
<keyword evidence="7 9" id="KW-0406">Ion transport</keyword>
<name>A0AAU9IBE7_9CILI</name>
<evidence type="ECO:0000256" key="4">
    <source>
        <dbReference type="ARBA" id="ARBA00022692"/>
    </source>
</evidence>
<dbReference type="CDD" id="cd18178">
    <property type="entry name" value="ATP-synt_Vo_c_ATP6F_rpt2"/>
    <property type="match status" value="1"/>
</dbReference>
<dbReference type="InterPro" id="IPR035921">
    <property type="entry name" value="F/V-ATP_Csub_sf"/>
</dbReference>
<organism evidence="11 12">
    <name type="scientific">Blepharisma stoltei</name>
    <dbReference type="NCBI Taxonomy" id="1481888"/>
    <lineage>
        <taxon>Eukaryota</taxon>
        <taxon>Sar</taxon>
        <taxon>Alveolata</taxon>
        <taxon>Ciliophora</taxon>
        <taxon>Postciliodesmatophora</taxon>
        <taxon>Heterotrichea</taxon>
        <taxon>Heterotrichida</taxon>
        <taxon>Blepharismidae</taxon>
        <taxon>Blepharisma</taxon>
    </lineage>
</organism>
<evidence type="ECO:0000256" key="2">
    <source>
        <dbReference type="ARBA" id="ARBA00007296"/>
    </source>
</evidence>
<proteinExistence type="inferred from homology"/>
<sequence>MSAEDVYNFSTYQTWADLLSYISPYSWAYVGLGLGLGLSIVGAAWGIFITGSSLVGAAVKAPRIKSKNLISIIFCEAVAIYGVIIAIILEGKVSKVGESHWTETETLNDALYAAFAVFGAGLSVGLSNLVCGICVGITGSGCALADAMTPETFVKILIVEIFGSAIGLFGVIVGIIQIGNNSFPS</sequence>
<evidence type="ECO:0000256" key="1">
    <source>
        <dbReference type="ARBA" id="ARBA00004141"/>
    </source>
</evidence>
<dbReference type="Pfam" id="PF00137">
    <property type="entry name" value="ATP-synt_C"/>
    <property type="match status" value="2"/>
</dbReference>
<keyword evidence="3 9" id="KW-0813">Transport</keyword>
<keyword evidence="12" id="KW-1185">Reference proteome</keyword>
<evidence type="ECO:0000256" key="5">
    <source>
        <dbReference type="ARBA" id="ARBA00022781"/>
    </source>
</evidence>
<dbReference type="EMBL" id="CAJZBQ010000004">
    <property type="protein sequence ID" value="CAG9311507.1"/>
    <property type="molecule type" value="Genomic_DNA"/>
</dbReference>
<dbReference type="GO" id="GO:0033179">
    <property type="term" value="C:proton-transporting V-type ATPase, V0 domain"/>
    <property type="evidence" value="ECO:0007669"/>
    <property type="project" value="InterPro"/>
</dbReference>
<dbReference type="InterPro" id="IPR000245">
    <property type="entry name" value="ATPase_proteolipid_csu"/>
</dbReference>
<keyword evidence="6 9" id="KW-1133">Transmembrane helix</keyword>
<dbReference type="AlphaFoldDB" id="A0AAU9IBE7"/>
<keyword evidence="4 9" id="KW-0812">Transmembrane</keyword>
<dbReference type="InterPro" id="IPR002379">
    <property type="entry name" value="ATPase_proteolipid_c-like_dom"/>
</dbReference>
<protein>
    <recommendedName>
        <fullName evidence="10">V-ATPase proteolipid subunit C-like domain-containing protein</fullName>
    </recommendedName>
</protein>
<evidence type="ECO:0000313" key="11">
    <source>
        <dbReference type="EMBL" id="CAG9311507.1"/>
    </source>
</evidence>
<feature type="transmembrane region" description="Helical" evidence="9">
    <location>
        <begin position="156"/>
        <end position="179"/>
    </location>
</feature>
<dbReference type="Proteomes" id="UP001162131">
    <property type="component" value="Unassembled WGS sequence"/>
</dbReference>
<evidence type="ECO:0000259" key="10">
    <source>
        <dbReference type="Pfam" id="PF00137"/>
    </source>
</evidence>
<reference evidence="11" key="1">
    <citation type="submission" date="2021-09" db="EMBL/GenBank/DDBJ databases">
        <authorList>
            <consortium name="AG Swart"/>
            <person name="Singh M."/>
            <person name="Singh A."/>
            <person name="Seah K."/>
            <person name="Emmerich C."/>
        </authorList>
    </citation>
    <scope>NUCLEOTIDE SEQUENCE</scope>
    <source>
        <strain evidence="11">ATCC30299</strain>
    </source>
</reference>